<dbReference type="PROSITE" id="PS50003">
    <property type="entry name" value="PH_DOMAIN"/>
    <property type="match status" value="1"/>
</dbReference>
<keyword evidence="3" id="KW-1185">Reference proteome</keyword>
<reference evidence="2" key="3">
    <citation type="submission" date="2025-08" db="UniProtKB">
        <authorList>
            <consortium name="Ensembl"/>
        </authorList>
    </citation>
    <scope>IDENTIFICATION</scope>
</reference>
<dbReference type="HOGENOM" id="CLU_1271900_0_0_1"/>
<dbReference type="Gene3D" id="2.30.29.30">
    <property type="entry name" value="Pleckstrin-homology domain (PH domain)/Phosphotyrosine-binding domain (PTB)"/>
    <property type="match status" value="1"/>
</dbReference>
<feature type="domain" description="PH" evidence="1">
    <location>
        <begin position="75"/>
        <end position="212"/>
    </location>
</feature>
<reference evidence="2" key="2">
    <citation type="journal article" date="2008" name="Genome Biol.">
        <title>Improved genome assembly and evidence-based global gene model set for the chordate Ciona intestinalis: new insight into intron and operon populations.</title>
        <authorList>
            <person name="Satou Y."/>
            <person name="Mineta K."/>
            <person name="Ogasawara M."/>
            <person name="Sasakura Y."/>
            <person name="Shoguchi E."/>
            <person name="Ueno K."/>
            <person name="Yamada L."/>
            <person name="Matsumoto J."/>
            <person name="Wasserscheid J."/>
            <person name="Dewar K."/>
            <person name="Wiley G.B."/>
            <person name="Macmil S.L."/>
            <person name="Roe B.A."/>
            <person name="Zeller R.W."/>
            <person name="Hastings K.E."/>
            <person name="Lemaire P."/>
            <person name="Lindquist E."/>
            <person name="Endo T."/>
            <person name="Hotta K."/>
            <person name="Inaba K."/>
        </authorList>
    </citation>
    <scope>NUCLEOTIDE SEQUENCE [LARGE SCALE GENOMIC DNA]</scope>
    <source>
        <strain evidence="2">wild type</strain>
    </source>
</reference>
<evidence type="ECO:0000313" key="2">
    <source>
        <dbReference type="Ensembl" id="ENSCINP00000026475.2"/>
    </source>
</evidence>
<dbReference type="SMART" id="SM00233">
    <property type="entry name" value="PH"/>
    <property type="match status" value="1"/>
</dbReference>
<dbReference type="EMBL" id="EAAA01001089">
    <property type="status" value="NOT_ANNOTATED_CDS"/>
    <property type="molecule type" value="Genomic_DNA"/>
</dbReference>
<sequence length="217" mass="25485">MGKTLSLLILSGTKIEGHSADQVYQSNLDYAKIFVKRYEAAYMWFYLQKVNREYSGKDGCQKWQLRQRNWQSYNRPIKQGSLYVLSKNTGKKWKQLYCVLHSNYTLEFYKSKEDYEQSNGQLFNAKYSGYKVLTDVDTYLHKKLEISCCEFGYVNQDLVAFSRKVTMIGRAGKRPTQHIFSASHTWRATTYFAAETAIEKESWVRVLRDAIRHLEGE</sequence>
<accession>F6ZBQ4</accession>
<reference evidence="3" key="1">
    <citation type="journal article" date="2002" name="Science">
        <title>The draft genome of Ciona intestinalis: insights into chordate and vertebrate origins.</title>
        <authorList>
            <person name="Dehal P."/>
            <person name="Satou Y."/>
            <person name="Campbell R.K."/>
            <person name="Chapman J."/>
            <person name="Degnan B."/>
            <person name="De Tomaso A."/>
            <person name="Davidson B."/>
            <person name="Di Gregorio A."/>
            <person name="Gelpke M."/>
            <person name="Goodstein D.M."/>
            <person name="Harafuji N."/>
            <person name="Hastings K.E."/>
            <person name="Ho I."/>
            <person name="Hotta K."/>
            <person name="Huang W."/>
            <person name="Kawashima T."/>
            <person name="Lemaire P."/>
            <person name="Martinez D."/>
            <person name="Meinertzhagen I.A."/>
            <person name="Necula S."/>
            <person name="Nonaka M."/>
            <person name="Putnam N."/>
            <person name="Rash S."/>
            <person name="Saiga H."/>
            <person name="Satake M."/>
            <person name="Terry A."/>
            <person name="Yamada L."/>
            <person name="Wang H.G."/>
            <person name="Awazu S."/>
            <person name="Azumi K."/>
            <person name="Boore J."/>
            <person name="Branno M."/>
            <person name="Chin-Bow S."/>
            <person name="DeSantis R."/>
            <person name="Doyle S."/>
            <person name="Francino P."/>
            <person name="Keys D.N."/>
            <person name="Haga S."/>
            <person name="Hayashi H."/>
            <person name="Hino K."/>
            <person name="Imai K.S."/>
            <person name="Inaba K."/>
            <person name="Kano S."/>
            <person name="Kobayashi K."/>
            <person name="Kobayashi M."/>
            <person name="Lee B.I."/>
            <person name="Makabe K.W."/>
            <person name="Manohar C."/>
            <person name="Matassi G."/>
            <person name="Medina M."/>
            <person name="Mochizuki Y."/>
            <person name="Mount S."/>
            <person name="Morishita T."/>
            <person name="Miura S."/>
            <person name="Nakayama A."/>
            <person name="Nishizaka S."/>
            <person name="Nomoto H."/>
            <person name="Ohta F."/>
            <person name="Oishi K."/>
            <person name="Rigoutsos I."/>
            <person name="Sano M."/>
            <person name="Sasaki A."/>
            <person name="Sasakura Y."/>
            <person name="Shoguchi E."/>
            <person name="Shin-i T."/>
            <person name="Spagnuolo A."/>
            <person name="Stainier D."/>
            <person name="Suzuki M.M."/>
            <person name="Tassy O."/>
            <person name="Takatori N."/>
            <person name="Tokuoka M."/>
            <person name="Yagi K."/>
            <person name="Yoshizaki F."/>
            <person name="Wada S."/>
            <person name="Zhang C."/>
            <person name="Hyatt P.D."/>
            <person name="Larimer F."/>
            <person name="Detter C."/>
            <person name="Doggett N."/>
            <person name="Glavina T."/>
            <person name="Hawkins T."/>
            <person name="Richardson P."/>
            <person name="Lucas S."/>
            <person name="Kohara Y."/>
            <person name="Levine M."/>
            <person name="Satoh N."/>
            <person name="Rokhsar D.S."/>
        </authorList>
    </citation>
    <scope>NUCLEOTIDE SEQUENCE [LARGE SCALE GENOMIC DNA]</scope>
</reference>
<organism evidence="2 3">
    <name type="scientific">Ciona intestinalis</name>
    <name type="common">Transparent sea squirt</name>
    <name type="synonym">Ascidia intestinalis</name>
    <dbReference type="NCBI Taxonomy" id="7719"/>
    <lineage>
        <taxon>Eukaryota</taxon>
        <taxon>Metazoa</taxon>
        <taxon>Chordata</taxon>
        <taxon>Tunicata</taxon>
        <taxon>Ascidiacea</taxon>
        <taxon>Phlebobranchia</taxon>
        <taxon>Cionidae</taxon>
        <taxon>Ciona</taxon>
    </lineage>
</organism>
<reference evidence="2" key="4">
    <citation type="submission" date="2025-09" db="UniProtKB">
        <authorList>
            <consortium name="Ensembl"/>
        </authorList>
    </citation>
    <scope>IDENTIFICATION</scope>
</reference>
<proteinExistence type="predicted"/>
<protein>
    <recommendedName>
        <fullName evidence="1">PH domain-containing protein</fullName>
    </recommendedName>
</protein>
<name>F6ZBQ4_CIOIN</name>
<evidence type="ECO:0000259" key="1">
    <source>
        <dbReference type="PROSITE" id="PS50003"/>
    </source>
</evidence>
<dbReference type="PANTHER" id="PTHR14392">
    <property type="entry name" value="NIBAN FAMILY MEMBER"/>
    <property type="match status" value="1"/>
</dbReference>
<dbReference type="SUPFAM" id="SSF50729">
    <property type="entry name" value="PH domain-like"/>
    <property type="match status" value="1"/>
</dbReference>
<dbReference type="InterPro" id="IPR001849">
    <property type="entry name" value="PH_domain"/>
</dbReference>
<dbReference type="Pfam" id="PF26089">
    <property type="entry name" value="PH_Niban2"/>
    <property type="match status" value="1"/>
</dbReference>
<dbReference type="AlphaFoldDB" id="F6ZBQ4"/>
<dbReference type="Ensembl" id="ENSCINT00000026721.2">
    <property type="protein sequence ID" value="ENSCINP00000026475.2"/>
    <property type="gene ID" value="ENSCING00000014717.2"/>
</dbReference>
<dbReference type="Proteomes" id="UP000008144">
    <property type="component" value="Chromosome 13"/>
</dbReference>
<dbReference type="InterPro" id="IPR026088">
    <property type="entry name" value="Niban-like"/>
</dbReference>
<dbReference type="InParanoid" id="F6ZBQ4"/>
<dbReference type="GeneTree" id="ENSGT00940000154149"/>
<dbReference type="InterPro" id="IPR011993">
    <property type="entry name" value="PH-like_dom_sf"/>
</dbReference>
<evidence type="ECO:0000313" key="3">
    <source>
        <dbReference type="Proteomes" id="UP000008144"/>
    </source>
</evidence>
<dbReference type="PANTHER" id="PTHR14392:SF8">
    <property type="entry name" value="PH DOMAIN-CONTAINING PROTEIN DDB_G0267786"/>
    <property type="match status" value="1"/>
</dbReference>